<sequence>MQALFDSDTSFRTHAARLKDLSNPMISPGHFAPLLSPSSRIQPPSTPLAFSKREPLPSVRSSDHFLPVKSGISSSFKTLSEGDNAFSSSNGMRLKVRTMGGKTIVLEGVREEDSIMQLKQKVEEKEGMPVDQQRLIAGGKQLEDHLTIRDYDLKEDSVLHLVLRLRGGTRFWKLTV</sequence>
<dbReference type="PANTHER" id="PTHR10666">
    <property type="entry name" value="UBIQUITIN"/>
    <property type="match status" value="1"/>
</dbReference>
<name>A0ABQ7JAW9_9APIC</name>
<dbReference type="InterPro" id="IPR050158">
    <property type="entry name" value="Ubiquitin_ubiquitin-like"/>
</dbReference>
<evidence type="ECO:0000256" key="1">
    <source>
        <dbReference type="SAM" id="MobiDB-lite"/>
    </source>
</evidence>
<dbReference type="InterPro" id="IPR000626">
    <property type="entry name" value="Ubiquitin-like_dom"/>
</dbReference>
<evidence type="ECO:0000313" key="3">
    <source>
        <dbReference type="EMBL" id="KAF8821137.1"/>
    </source>
</evidence>
<dbReference type="PRINTS" id="PR00348">
    <property type="entry name" value="UBIQUITIN"/>
</dbReference>
<comment type="caution">
    <text evidence="3">The sequence shown here is derived from an EMBL/GenBank/DDBJ whole genome shotgun (WGS) entry which is preliminary data.</text>
</comment>
<dbReference type="Gene3D" id="3.10.20.90">
    <property type="entry name" value="Phosphatidylinositol 3-kinase Catalytic Subunit, Chain A, domain 1"/>
    <property type="match status" value="1"/>
</dbReference>
<dbReference type="SMART" id="SM00213">
    <property type="entry name" value="UBQ"/>
    <property type="match status" value="1"/>
</dbReference>
<dbReference type="PROSITE" id="PS50053">
    <property type="entry name" value="UBIQUITIN_2"/>
    <property type="match status" value="1"/>
</dbReference>
<dbReference type="Proteomes" id="UP000823046">
    <property type="component" value="Unassembled WGS sequence"/>
</dbReference>
<dbReference type="InterPro" id="IPR019956">
    <property type="entry name" value="Ubiquitin_dom"/>
</dbReference>
<reference evidence="3 4" key="1">
    <citation type="journal article" date="2020" name="bioRxiv">
        <title>Metabolic contributions of an alphaproteobacterial endosymbiont in the apicomplexan Cardiosporidium cionae.</title>
        <authorList>
            <person name="Hunter E.S."/>
            <person name="Paight C.J."/>
            <person name="Lane C.E."/>
        </authorList>
    </citation>
    <scope>NUCLEOTIDE SEQUENCE [LARGE SCALE GENOMIC DNA]</scope>
    <source>
        <strain evidence="3">ESH_2018</strain>
    </source>
</reference>
<dbReference type="EMBL" id="JADAQX010000229">
    <property type="protein sequence ID" value="KAF8821137.1"/>
    <property type="molecule type" value="Genomic_DNA"/>
</dbReference>
<organism evidence="3 4">
    <name type="scientific">Cardiosporidium cionae</name>
    <dbReference type="NCBI Taxonomy" id="476202"/>
    <lineage>
        <taxon>Eukaryota</taxon>
        <taxon>Sar</taxon>
        <taxon>Alveolata</taxon>
        <taxon>Apicomplexa</taxon>
        <taxon>Aconoidasida</taxon>
        <taxon>Nephromycida</taxon>
        <taxon>Cardiosporidium</taxon>
    </lineage>
</organism>
<gene>
    <name evidence="3" type="primary">RPL40</name>
    <name evidence="3" type="ORF">IE077_004379</name>
</gene>
<evidence type="ECO:0000313" key="4">
    <source>
        <dbReference type="Proteomes" id="UP000823046"/>
    </source>
</evidence>
<protein>
    <submittedName>
        <fullName evidence="3">Ribosomal-ubiquitin protein RPL40</fullName>
    </submittedName>
</protein>
<dbReference type="SUPFAM" id="SSF54236">
    <property type="entry name" value="Ubiquitin-like"/>
    <property type="match status" value="1"/>
</dbReference>
<dbReference type="InterPro" id="IPR029071">
    <property type="entry name" value="Ubiquitin-like_domsf"/>
</dbReference>
<accession>A0ABQ7JAW9</accession>
<proteinExistence type="predicted"/>
<feature type="domain" description="Ubiquitin-like" evidence="2">
    <location>
        <begin position="92"/>
        <end position="168"/>
    </location>
</feature>
<dbReference type="Pfam" id="PF00240">
    <property type="entry name" value="ubiquitin"/>
    <property type="match status" value="1"/>
</dbReference>
<feature type="region of interest" description="Disordered" evidence="1">
    <location>
        <begin position="34"/>
        <end position="54"/>
    </location>
</feature>
<keyword evidence="4" id="KW-1185">Reference proteome</keyword>
<evidence type="ECO:0000259" key="2">
    <source>
        <dbReference type="PROSITE" id="PS50053"/>
    </source>
</evidence>